<evidence type="ECO:0000256" key="5">
    <source>
        <dbReference type="ARBA" id="ARBA00023224"/>
    </source>
</evidence>
<evidence type="ECO:0000259" key="10">
    <source>
        <dbReference type="PROSITE" id="PS50885"/>
    </source>
</evidence>
<dbReference type="PANTHER" id="PTHR32089">
    <property type="entry name" value="METHYL-ACCEPTING CHEMOTAXIS PROTEIN MCPB"/>
    <property type="match status" value="1"/>
</dbReference>
<accession>A0ABS9WWV3</accession>
<gene>
    <name evidence="11" type="ORF">L3081_02305</name>
</gene>
<comment type="caution">
    <text evidence="11">The sequence shown here is derived from an EMBL/GenBank/DDBJ whole genome shotgun (WGS) entry which is preliminary data.</text>
</comment>
<evidence type="ECO:0000256" key="1">
    <source>
        <dbReference type="ARBA" id="ARBA00004141"/>
    </source>
</evidence>
<evidence type="ECO:0000256" key="4">
    <source>
        <dbReference type="ARBA" id="ARBA00023136"/>
    </source>
</evidence>
<dbReference type="PRINTS" id="PR00260">
    <property type="entry name" value="CHEMTRNSDUCR"/>
</dbReference>
<keyword evidence="3 8" id="KW-1133">Transmembrane helix</keyword>
<dbReference type="SMART" id="SM00283">
    <property type="entry name" value="MA"/>
    <property type="match status" value="1"/>
</dbReference>
<sequence>MLNVIKKTVEGNEHASTLSLIEKLTKEIQINRMTEVSRMSMAEKFDVFNQSVSNTWGLVRAIANDTGLSRDHNAKNFLLMKLIIDDLELAIKHQGMHRSFASVAFKIGSLSSQSLDTFDQLLAFLEQDAKNVELKLQPLVNDSQLKEISLNVVKQLQLDIVALDDILLNENFNQPWKNYFANGAQALAMMNTFIEEAITSIENDLQIRADAQQQDFYILLVSCLFVLAFVSYLMLGFNLSVRRGIDSILTVARDVSKGDLTTQIVPRSKDEIGQLSEEFNQMTRNIRNLIQEVTNTSDVVVTQTSKVDDIATQSSQAIALQSNEIEQITKAVNEMSLSVQNVAQTSSEASEASIQVNNEANAGNQLVASSLESIKLLSTNIDHSMTMIALLAKESDGISVVLDVIKSIAEQTNLLALNAAIEAARAGEQGRGFAVVADEVRTLAQRTQQSTQEIEKIIQRLQTGVSDTSQSMSISHENVGKSVSSSEEVGEALSRISMSAQAIVDFNAQIVTATEEQTIVAQEIDKKIIAINNLTSQTAIGAKETAQSLDNMVTQTNHLKDVVHAFNV</sequence>
<dbReference type="Pfam" id="PF00672">
    <property type="entry name" value="HAMP"/>
    <property type="match status" value="1"/>
</dbReference>
<dbReference type="Gene3D" id="1.10.287.950">
    <property type="entry name" value="Methyl-accepting chemotaxis protein"/>
    <property type="match status" value="1"/>
</dbReference>
<feature type="domain" description="Methyl-accepting transducer" evidence="9">
    <location>
        <begin position="296"/>
        <end position="532"/>
    </location>
</feature>
<dbReference type="SUPFAM" id="SSF58104">
    <property type="entry name" value="Methyl-accepting chemotaxis protein (MCP) signaling domain"/>
    <property type="match status" value="1"/>
</dbReference>
<evidence type="ECO:0000313" key="12">
    <source>
        <dbReference type="Proteomes" id="UP001139646"/>
    </source>
</evidence>
<dbReference type="PROSITE" id="PS50885">
    <property type="entry name" value="HAMP"/>
    <property type="match status" value="1"/>
</dbReference>
<keyword evidence="12" id="KW-1185">Reference proteome</keyword>
<protein>
    <submittedName>
        <fullName evidence="11">Methyl-accepting chemotaxis protein</fullName>
    </submittedName>
</protein>
<dbReference type="PANTHER" id="PTHR32089:SF119">
    <property type="entry name" value="METHYL-ACCEPTING CHEMOTAXIS PROTEIN CTPL"/>
    <property type="match status" value="1"/>
</dbReference>
<evidence type="ECO:0000256" key="6">
    <source>
        <dbReference type="ARBA" id="ARBA00029447"/>
    </source>
</evidence>
<feature type="domain" description="HAMP" evidence="10">
    <location>
        <begin position="239"/>
        <end position="291"/>
    </location>
</feature>
<dbReference type="SMART" id="SM00304">
    <property type="entry name" value="HAMP"/>
    <property type="match status" value="2"/>
</dbReference>
<evidence type="ECO:0000256" key="3">
    <source>
        <dbReference type="ARBA" id="ARBA00022989"/>
    </source>
</evidence>
<dbReference type="EMBL" id="JAKKSL010000001">
    <property type="protein sequence ID" value="MCI2282440.1"/>
    <property type="molecule type" value="Genomic_DNA"/>
</dbReference>
<name>A0ABS9WWV3_9GAMM</name>
<comment type="similarity">
    <text evidence="6">Belongs to the methyl-accepting chemotaxis (MCP) protein family.</text>
</comment>
<evidence type="ECO:0000256" key="2">
    <source>
        <dbReference type="ARBA" id="ARBA00022692"/>
    </source>
</evidence>
<dbReference type="InterPro" id="IPR004090">
    <property type="entry name" value="Chemotax_Me-accpt_rcpt"/>
</dbReference>
<dbReference type="InterPro" id="IPR003660">
    <property type="entry name" value="HAMP_dom"/>
</dbReference>
<proteinExistence type="inferred from homology"/>
<dbReference type="InterPro" id="IPR004089">
    <property type="entry name" value="MCPsignal_dom"/>
</dbReference>
<dbReference type="PROSITE" id="PS50111">
    <property type="entry name" value="CHEMOTAXIS_TRANSDUC_2"/>
    <property type="match status" value="1"/>
</dbReference>
<organism evidence="11 12">
    <name type="scientific">Colwellia maritima</name>
    <dbReference type="NCBI Taxonomy" id="2912588"/>
    <lineage>
        <taxon>Bacteria</taxon>
        <taxon>Pseudomonadati</taxon>
        <taxon>Pseudomonadota</taxon>
        <taxon>Gammaproteobacteria</taxon>
        <taxon>Alteromonadales</taxon>
        <taxon>Colwelliaceae</taxon>
        <taxon>Colwellia</taxon>
    </lineage>
</organism>
<dbReference type="CDD" id="cd06225">
    <property type="entry name" value="HAMP"/>
    <property type="match status" value="1"/>
</dbReference>
<dbReference type="Pfam" id="PF00015">
    <property type="entry name" value="MCPsignal"/>
    <property type="match status" value="1"/>
</dbReference>
<dbReference type="CDD" id="cd11386">
    <property type="entry name" value="MCP_signal"/>
    <property type="match status" value="1"/>
</dbReference>
<feature type="transmembrane region" description="Helical" evidence="8">
    <location>
        <begin position="216"/>
        <end position="235"/>
    </location>
</feature>
<keyword evidence="2 8" id="KW-0812">Transmembrane</keyword>
<keyword evidence="5 7" id="KW-0807">Transducer</keyword>
<dbReference type="Proteomes" id="UP001139646">
    <property type="component" value="Unassembled WGS sequence"/>
</dbReference>
<comment type="subcellular location">
    <subcellularLocation>
        <location evidence="1">Membrane</location>
        <topology evidence="1">Multi-pass membrane protein</topology>
    </subcellularLocation>
</comment>
<keyword evidence="4 8" id="KW-0472">Membrane</keyword>
<reference evidence="11" key="1">
    <citation type="submission" date="2022-01" db="EMBL/GenBank/DDBJ databases">
        <title>Colwellia maritima, isolated from seawater.</title>
        <authorList>
            <person name="Kristyanto S."/>
            <person name="Jung J."/>
            <person name="Jeon C.O."/>
        </authorList>
    </citation>
    <scope>NUCLEOTIDE SEQUENCE</scope>
    <source>
        <strain evidence="11">MSW7</strain>
    </source>
</reference>
<evidence type="ECO:0000313" key="11">
    <source>
        <dbReference type="EMBL" id="MCI2282440.1"/>
    </source>
</evidence>
<evidence type="ECO:0000256" key="8">
    <source>
        <dbReference type="SAM" id="Phobius"/>
    </source>
</evidence>
<dbReference type="RefSeq" id="WP_242283161.1">
    <property type="nucleotide sequence ID" value="NZ_JAKKSL010000001.1"/>
</dbReference>
<evidence type="ECO:0000259" key="9">
    <source>
        <dbReference type="PROSITE" id="PS50111"/>
    </source>
</evidence>
<evidence type="ECO:0000256" key="7">
    <source>
        <dbReference type="PROSITE-ProRule" id="PRU00284"/>
    </source>
</evidence>